<sequence>MPTTPDTRPSRLRLLALAAAMTAASGASLAARPVTWDDIARDDRTGQDVLSYGLGLKAQRHSPLKQIHAGNVDQLVPAWSFSFGGEKQRGQEAQALVHDGVIYVTASYSRFYALDAKTGKQLWAYEHRLPDDIRPCCDVVNRGPAIYGDKVFFGTLDARVLALDKHTGKVVWSEKFGDHKVGYTMTGAPFIVKEKGGRVLLVHGSSGDEFGVVGWLFARDPDTGEEVWARPLVEGHVGRLNGRDAGPTGDARAPSWPRDKDGQLVEAWRHGGGAPWQTASFDPDTNTIVIGAGNPAPWNTWKRTAEGDDPRNWDSLFTSGQAYVDASTGELKGFYQHTPNDAWDFSGNNSVVLFEYRDPKTGKQVKASAHADRNGFFYVTDREKLATGAGYPNKPTALINAWPFVDGITWASRIDTQTGKPVETGNRPPLPAAGADRGKAVFVSPPFLGGTNWMPMSYSPDTGLFYIPGNHWAMDYWTENLTYKAGSAYLGQGFRIKRLYDDHVGILRAIDPKTGKVAWEQKEKFPLWAGTLTTAGGLLVTGTSDGFIKIFNAKTGKELWKFQTGSGVVSVPITWEVDGEQYLGLSSGYGGAVPLWGGDMADLTKQVTQGGSYWVFKLPKAAQKVAAK</sequence>
<dbReference type="InterPro" id="IPR034119">
    <property type="entry name" value="ADHI"/>
</dbReference>
<feature type="region of interest" description="Disordered" evidence="13">
    <location>
        <begin position="239"/>
        <end position="258"/>
    </location>
</feature>
<keyword evidence="11" id="KW-0106">Calcium</keyword>
<dbReference type="Proteomes" id="UP000484255">
    <property type="component" value="Unassembled WGS sequence"/>
</dbReference>
<feature type="binding site" evidence="11">
    <location>
        <position position="209"/>
    </location>
    <ligand>
        <name>Ca(2+)</name>
        <dbReference type="ChEBI" id="CHEBI:29108"/>
    </ligand>
</feature>
<dbReference type="InterPro" id="IPR002372">
    <property type="entry name" value="PQQ_rpt_dom"/>
</dbReference>
<feature type="disulfide bond" evidence="12">
    <location>
        <begin position="136"/>
        <end position="137"/>
    </location>
</feature>
<dbReference type="PROSITE" id="PS51318">
    <property type="entry name" value="TAT"/>
    <property type="match status" value="1"/>
</dbReference>
<dbReference type="Gene3D" id="2.140.10.10">
    <property type="entry name" value="Quinoprotein alcohol dehydrogenase-like superfamily"/>
    <property type="match status" value="1"/>
</dbReference>
<dbReference type="EC" id="1.1.2.-" evidence="16"/>
<dbReference type="CDD" id="cd10277">
    <property type="entry name" value="PQQ_ADH_I"/>
    <property type="match status" value="1"/>
</dbReference>
<comment type="caution">
    <text evidence="16">The sequence shown here is derived from an EMBL/GenBank/DDBJ whole genome shotgun (WGS) entry which is preliminary data.</text>
</comment>
<dbReference type="InterPro" id="IPR018391">
    <property type="entry name" value="PQQ_b-propeller_rpt"/>
</dbReference>
<protein>
    <submittedName>
        <fullName evidence="16">PQQ-dependent dehydrogenase, methanol/ethanol family</fullName>
        <ecNumber evidence="16">1.1.2.-</ecNumber>
    </submittedName>
</protein>
<evidence type="ECO:0000256" key="8">
    <source>
        <dbReference type="ARBA" id="ARBA00023157"/>
    </source>
</evidence>
<evidence type="ECO:0000256" key="4">
    <source>
        <dbReference type="ARBA" id="ARBA00022729"/>
    </source>
</evidence>
<comment type="cofactor">
    <cofactor evidence="10">
        <name>pyrroloquinoline quinone</name>
        <dbReference type="ChEBI" id="CHEBI:58442"/>
    </cofactor>
    <text evidence="10">Binds 1 PQQ group per subunit.</text>
</comment>
<evidence type="ECO:0000256" key="3">
    <source>
        <dbReference type="ARBA" id="ARBA00022723"/>
    </source>
</evidence>
<comment type="cofactor">
    <cofactor evidence="11">
        <name>Ca(2+)</name>
        <dbReference type="ChEBI" id="CHEBI:29108"/>
    </cofactor>
    <text evidence="11">Binds 1 Ca(2+) ion per subunit.</text>
</comment>
<evidence type="ECO:0000256" key="10">
    <source>
        <dbReference type="PIRSR" id="PIRSR617512-2"/>
    </source>
</evidence>
<dbReference type="AlphaFoldDB" id="A0A7C9PI99"/>
<feature type="active site" description="Proton acceptor" evidence="9">
    <location>
        <position position="344"/>
    </location>
</feature>
<dbReference type="GO" id="GO:0070968">
    <property type="term" value="F:pyrroloquinoline quinone binding"/>
    <property type="evidence" value="ECO:0007669"/>
    <property type="project" value="UniProtKB-ARBA"/>
</dbReference>
<feature type="binding site" evidence="11">
    <location>
        <position position="294"/>
    </location>
    <ligand>
        <name>Ca(2+)</name>
        <dbReference type="ChEBI" id="CHEBI:29108"/>
    </ligand>
</feature>
<evidence type="ECO:0000313" key="17">
    <source>
        <dbReference type="Proteomes" id="UP000484255"/>
    </source>
</evidence>
<evidence type="ECO:0000256" key="7">
    <source>
        <dbReference type="ARBA" id="ARBA00023002"/>
    </source>
</evidence>
<evidence type="ECO:0000256" key="14">
    <source>
        <dbReference type="SAM" id="SignalP"/>
    </source>
</evidence>
<comment type="similarity">
    <text evidence="2">Belongs to the bacterial PQQ dehydrogenase family.</text>
</comment>
<feature type="binding site" evidence="10">
    <location>
        <position position="92"/>
    </location>
    <ligand>
        <name>pyrroloquinoline quinone</name>
        <dbReference type="ChEBI" id="CHEBI:58442"/>
    </ligand>
</feature>
<dbReference type="GO" id="GO:0016614">
    <property type="term" value="F:oxidoreductase activity, acting on CH-OH group of donors"/>
    <property type="evidence" value="ECO:0007669"/>
    <property type="project" value="InterPro"/>
</dbReference>
<feature type="binding site" evidence="10">
    <location>
        <position position="142"/>
    </location>
    <ligand>
        <name>pyrroloquinoline quinone</name>
        <dbReference type="ChEBI" id="CHEBI:58442"/>
    </ligand>
</feature>
<feature type="signal peptide" evidence="14">
    <location>
        <begin position="1"/>
        <end position="30"/>
    </location>
</feature>
<evidence type="ECO:0000256" key="5">
    <source>
        <dbReference type="ARBA" id="ARBA00022764"/>
    </source>
</evidence>
<feature type="domain" description="Pyrrolo-quinoline quinone repeat" evidence="15">
    <location>
        <begin position="51"/>
        <end position="383"/>
    </location>
</feature>
<dbReference type="InterPro" id="IPR011047">
    <property type="entry name" value="Quinoprotein_ADH-like_sf"/>
</dbReference>
<dbReference type="InterPro" id="IPR006311">
    <property type="entry name" value="TAT_signal"/>
</dbReference>
<dbReference type="PANTHER" id="PTHR32303">
    <property type="entry name" value="QUINOPROTEIN ALCOHOL DEHYDROGENASE (CYTOCHROME C)"/>
    <property type="match status" value="1"/>
</dbReference>
<evidence type="ECO:0000256" key="13">
    <source>
        <dbReference type="SAM" id="MobiDB-lite"/>
    </source>
</evidence>
<dbReference type="InterPro" id="IPR017512">
    <property type="entry name" value="PQQ_MeOH/EtOH_DH"/>
</dbReference>
<keyword evidence="17" id="KW-1185">Reference proteome</keyword>
<dbReference type="Pfam" id="PF01011">
    <property type="entry name" value="PQQ"/>
    <property type="match status" value="2"/>
</dbReference>
<evidence type="ECO:0000259" key="15">
    <source>
        <dbReference type="Pfam" id="PF01011"/>
    </source>
</evidence>
<feature type="binding site" evidence="10">
    <location>
        <begin position="452"/>
        <end position="453"/>
    </location>
    <ligand>
        <name>pyrroloquinoline quinone</name>
        <dbReference type="ChEBI" id="CHEBI:58442"/>
    </ligand>
</feature>
<dbReference type="FunFam" id="2.140.10.10:FF:000003">
    <property type="entry name" value="Methanol dehydrogenase, large subunit"/>
    <property type="match status" value="1"/>
</dbReference>
<evidence type="ECO:0000256" key="9">
    <source>
        <dbReference type="PIRSR" id="PIRSR617512-1"/>
    </source>
</evidence>
<dbReference type="EMBL" id="JAAGOH010000020">
    <property type="protein sequence ID" value="NDY92673.1"/>
    <property type="molecule type" value="Genomic_DNA"/>
</dbReference>
<evidence type="ECO:0000256" key="1">
    <source>
        <dbReference type="ARBA" id="ARBA00004418"/>
    </source>
</evidence>
<keyword evidence="6 10" id="KW-0634">PQQ</keyword>
<feature type="domain" description="Pyrrolo-quinoline quinone repeat" evidence="15">
    <location>
        <begin position="499"/>
        <end position="582"/>
    </location>
</feature>
<dbReference type="GO" id="GO:0030288">
    <property type="term" value="C:outer membrane-bounded periplasmic space"/>
    <property type="evidence" value="ECO:0007669"/>
    <property type="project" value="InterPro"/>
</dbReference>
<dbReference type="PANTHER" id="PTHR32303:SF20">
    <property type="entry name" value="QUINOPROTEIN ETHANOL DEHYDROGENASE"/>
    <property type="match status" value="1"/>
</dbReference>
<evidence type="ECO:0000256" key="11">
    <source>
        <dbReference type="PIRSR" id="PIRSR617512-3"/>
    </source>
</evidence>
<dbReference type="InterPro" id="IPR001479">
    <property type="entry name" value="Quinoprotein_DH_CS"/>
</dbReference>
<dbReference type="PROSITE" id="PS00364">
    <property type="entry name" value="BACTERIAL_PQQ_2"/>
    <property type="match status" value="1"/>
</dbReference>
<dbReference type="GO" id="GO:0016020">
    <property type="term" value="C:membrane"/>
    <property type="evidence" value="ECO:0007669"/>
    <property type="project" value="InterPro"/>
</dbReference>
<keyword evidence="4 14" id="KW-0732">Signal</keyword>
<dbReference type="GO" id="GO:0005509">
    <property type="term" value="F:calcium ion binding"/>
    <property type="evidence" value="ECO:0007669"/>
    <property type="project" value="InterPro"/>
</dbReference>
<evidence type="ECO:0000256" key="2">
    <source>
        <dbReference type="ARBA" id="ARBA00008156"/>
    </source>
</evidence>
<dbReference type="SMART" id="SM00564">
    <property type="entry name" value="PQQ"/>
    <property type="match status" value="5"/>
</dbReference>
<gene>
    <name evidence="16" type="ORF">G3A44_15895</name>
</gene>
<feature type="chain" id="PRO_5028961629" evidence="14">
    <location>
        <begin position="31"/>
        <end position="628"/>
    </location>
</feature>
<keyword evidence="5" id="KW-0574">Periplasm</keyword>
<keyword evidence="3 11" id="KW-0479">Metal-binding</keyword>
<comment type="subcellular location">
    <subcellularLocation>
        <location evidence="1">Periplasm</location>
    </subcellularLocation>
</comment>
<name>A0A7C9PI99_9BURK</name>
<organism evidence="16 17">
    <name type="scientific">Ideonella livida</name>
    <dbReference type="NCBI Taxonomy" id="2707176"/>
    <lineage>
        <taxon>Bacteria</taxon>
        <taxon>Pseudomonadati</taxon>
        <taxon>Pseudomonadota</taxon>
        <taxon>Betaproteobacteria</taxon>
        <taxon>Burkholderiales</taxon>
        <taxon>Sphaerotilaceae</taxon>
        <taxon>Ideonella</taxon>
    </lineage>
</organism>
<accession>A0A7C9PI99</accession>
<reference evidence="16 17" key="1">
    <citation type="submission" date="2020-02" db="EMBL/GenBank/DDBJ databases">
        <title>Ideonella bacterium strain TBM-1.</title>
        <authorList>
            <person name="Chen W.-M."/>
        </authorList>
    </citation>
    <scope>NUCLEOTIDE SEQUENCE [LARGE SCALE GENOMIC DNA]</scope>
    <source>
        <strain evidence="16 17">TBM-1</strain>
    </source>
</reference>
<feature type="binding site" evidence="11">
    <location>
        <position position="344"/>
    </location>
    <ligand>
        <name>Ca(2+)</name>
        <dbReference type="ChEBI" id="CHEBI:29108"/>
    </ligand>
</feature>
<feature type="binding site" evidence="10">
    <location>
        <position position="186"/>
    </location>
    <ligand>
        <name>pyrroloquinoline quinone</name>
        <dbReference type="ChEBI" id="CHEBI:58442"/>
    </ligand>
</feature>
<evidence type="ECO:0000313" key="16">
    <source>
        <dbReference type="EMBL" id="NDY92673.1"/>
    </source>
</evidence>
<dbReference type="SUPFAM" id="SSF50998">
    <property type="entry name" value="Quinoprotein alcohol dehydrogenase-like"/>
    <property type="match status" value="1"/>
</dbReference>
<evidence type="ECO:0000256" key="6">
    <source>
        <dbReference type="ARBA" id="ARBA00022891"/>
    </source>
</evidence>
<keyword evidence="8 12" id="KW-1015">Disulfide bond</keyword>
<evidence type="ECO:0000256" key="12">
    <source>
        <dbReference type="PIRSR" id="PIRSR617512-4"/>
    </source>
</evidence>
<keyword evidence="7 16" id="KW-0560">Oxidoreductase</keyword>
<dbReference type="NCBIfam" id="TIGR03075">
    <property type="entry name" value="PQQ_enz_alc_DH"/>
    <property type="match status" value="1"/>
</dbReference>
<proteinExistence type="inferred from homology"/>